<comment type="caution">
    <text evidence="3">The sequence shown here is derived from an EMBL/GenBank/DDBJ whole genome shotgun (WGS) entry which is preliminary data.</text>
</comment>
<gene>
    <name evidence="3" type="ORF">AYO20_07090</name>
</gene>
<accession>A0A178CX03</accession>
<feature type="region of interest" description="Disordered" evidence="1">
    <location>
        <begin position="201"/>
        <end position="224"/>
    </location>
</feature>
<feature type="compositionally biased region" description="Basic and acidic residues" evidence="1">
    <location>
        <begin position="215"/>
        <end position="224"/>
    </location>
</feature>
<dbReference type="AlphaFoldDB" id="A0A178CX03"/>
<proteinExistence type="predicted"/>
<feature type="chain" id="PRO_5008083902" evidence="2">
    <location>
        <begin position="20"/>
        <end position="246"/>
    </location>
</feature>
<protein>
    <submittedName>
        <fullName evidence="3">Uncharacterized protein</fullName>
    </submittedName>
</protein>
<dbReference type="OrthoDB" id="2141239at2759"/>
<dbReference type="Proteomes" id="UP000185904">
    <property type="component" value="Unassembled WGS sequence"/>
</dbReference>
<dbReference type="GeneID" id="34590503"/>
<evidence type="ECO:0000256" key="2">
    <source>
        <dbReference type="SAM" id="SignalP"/>
    </source>
</evidence>
<keyword evidence="2" id="KW-0732">Signal</keyword>
<sequence length="246" mass="26382">MLVKSTAVTLLLAVGSASAAVMSYGKESIMKEDADFGLCLPTMKYEGGLGARSLVDFTFLPSDPLCARGQQEATNPNIITNRICDQLATVCGANEAAKVLCRDSQAKIRALGTRDRSTAETWNTLMGFGGALTNPDGGAPVPNAVKEDLKKRDNKDMEKRAPRIFCSTTEWLDDCTGWPAPEPVVKRSEDDVAAAAAVAAPVVKKRSVESAPEPAMEKRSEKAKRADIPFIPCSTTAWIDECTGWP</sequence>
<evidence type="ECO:0000313" key="4">
    <source>
        <dbReference type="Proteomes" id="UP000185904"/>
    </source>
</evidence>
<dbReference type="RefSeq" id="XP_022498595.1">
    <property type="nucleotide sequence ID" value="XM_022645377.1"/>
</dbReference>
<name>A0A178CX03_9EURO</name>
<organism evidence="3 4">
    <name type="scientific">Fonsecaea nubica</name>
    <dbReference type="NCBI Taxonomy" id="856822"/>
    <lineage>
        <taxon>Eukaryota</taxon>
        <taxon>Fungi</taxon>
        <taxon>Dikarya</taxon>
        <taxon>Ascomycota</taxon>
        <taxon>Pezizomycotina</taxon>
        <taxon>Eurotiomycetes</taxon>
        <taxon>Chaetothyriomycetidae</taxon>
        <taxon>Chaetothyriales</taxon>
        <taxon>Herpotrichiellaceae</taxon>
        <taxon>Fonsecaea</taxon>
    </lineage>
</organism>
<dbReference type="EMBL" id="LVCJ01000048">
    <property type="protein sequence ID" value="OAL33583.1"/>
    <property type="molecule type" value="Genomic_DNA"/>
</dbReference>
<feature type="signal peptide" evidence="2">
    <location>
        <begin position="1"/>
        <end position="19"/>
    </location>
</feature>
<reference evidence="3 4" key="1">
    <citation type="submission" date="2016-03" db="EMBL/GenBank/DDBJ databases">
        <title>The draft genome sequence of Fonsecaea nubica causative agent of cutaneous subcutaneous infection in human host.</title>
        <authorList>
            <person name="Costa F."/>
            <person name="Sybren D.H."/>
            <person name="Raittz R.T."/>
            <person name="Weiss V.A."/>
            <person name="Leao A.C."/>
            <person name="Gomes R."/>
            <person name="De Souza E.M."/>
            <person name="Pedrosa F.O."/>
            <person name="Steffens M.B."/>
            <person name="Bombassaro A."/>
            <person name="Tadra-Sfeir M.Z."/>
            <person name="Moreno L.F."/>
            <person name="Najafzadeh M.J."/>
            <person name="Felipe M.S."/>
            <person name="Teixeira M."/>
            <person name="Sun J."/>
            <person name="Xi L."/>
            <person name="Castro M.A."/>
            <person name="Vicente V.A."/>
        </authorList>
    </citation>
    <scope>NUCLEOTIDE SEQUENCE [LARGE SCALE GENOMIC DNA]</scope>
    <source>
        <strain evidence="3 4">CBS 269.64</strain>
    </source>
</reference>
<keyword evidence="4" id="KW-1185">Reference proteome</keyword>
<evidence type="ECO:0000313" key="3">
    <source>
        <dbReference type="EMBL" id="OAL33583.1"/>
    </source>
</evidence>
<evidence type="ECO:0000256" key="1">
    <source>
        <dbReference type="SAM" id="MobiDB-lite"/>
    </source>
</evidence>